<protein>
    <submittedName>
        <fullName evidence="3">PQQ-like beta-propeller repeat protein</fullName>
    </submittedName>
</protein>
<dbReference type="Gene3D" id="2.40.10.480">
    <property type="match status" value="1"/>
</dbReference>
<dbReference type="InterPro" id="IPR018391">
    <property type="entry name" value="PQQ_b-propeller_rpt"/>
</dbReference>
<feature type="signal peptide" evidence="1">
    <location>
        <begin position="1"/>
        <end position="20"/>
    </location>
</feature>
<evidence type="ECO:0000313" key="4">
    <source>
        <dbReference type="Proteomes" id="UP001272242"/>
    </source>
</evidence>
<comment type="caution">
    <text evidence="3">The sequence shown here is derived from an EMBL/GenBank/DDBJ whole genome shotgun (WGS) entry which is preliminary data.</text>
</comment>
<dbReference type="RefSeq" id="WP_320687336.1">
    <property type="nucleotide sequence ID" value="NZ_JAXBLV010000184.1"/>
</dbReference>
<keyword evidence="4" id="KW-1185">Reference proteome</keyword>
<dbReference type="SMART" id="SM00564">
    <property type="entry name" value="PQQ"/>
    <property type="match status" value="4"/>
</dbReference>
<dbReference type="InterPro" id="IPR002372">
    <property type="entry name" value="PQQ_rpt_dom"/>
</dbReference>
<dbReference type="SUPFAM" id="SSF50998">
    <property type="entry name" value="Quinoprotein alcohol dehydrogenase-like"/>
    <property type="match status" value="1"/>
</dbReference>
<dbReference type="InterPro" id="IPR011047">
    <property type="entry name" value="Quinoprotein_ADH-like_sf"/>
</dbReference>
<reference evidence="4" key="1">
    <citation type="journal article" date="2023" name="Mar. Drugs">
        <title>Gemmata algarum, a Novel Planctomycete Isolated from an Algal Mat, Displays Antimicrobial Activity.</title>
        <authorList>
            <person name="Kumar G."/>
            <person name="Kallscheuer N."/>
            <person name="Kashif M."/>
            <person name="Ahamad S."/>
            <person name="Jagadeeshwari U."/>
            <person name="Pannikurungottu S."/>
            <person name="Haufschild T."/>
            <person name="Kabuu M."/>
            <person name="Sasikala C."/>
            <person name="Jogler C."/>
            <person name="Ramana C."/>
        </authorList>
    </citation>
    <scope>NUCLEOTIDE SEQUENCE [LARGE SCALE GENOMIC DNA]</scope>
    <source>
        <strain evidence="4">JC673</strain>
    </source>
</reference>
<dbReference type="Pfam" id="PF13360">
    <property type="entry name" value="PQQ_2"/>
    <property type="match status" value="2"/>
</dbReference>
<dbReference type="PANTHER" id="PTHR34512">
    <property type="entry name" value="CELL SURFACE PROTEIN"/>
    <property type="match status" value="1"/>
</dbReference>
<evidence type="ECO:0000313" key="3">
    <source>
        <dbReference type="EMBL" id="MDY3560814.1"/>
    </source>
</evidence>
<name>A0ABU5F014_9BACT</name>
<proteinExistence type="predicted"/>
<dbReference type="PANTHER" id="PTHR34512:SF30">
    <property type="entry name" value="OUTER MEMBRANE PROTEIN ASSEMBLY FACTOR BAMB"/>
    <property type="match status" value="1"/>
</dbReference>
<evidence type="ECO:0000256" key="1">
    <source>
        <dbReference type="SAM" id="SignalP"/>
    </source>
</evidence>
<evidence type="ECO:0000259" key="2">
    <source>
        <dbReference type="Pfam" id="PF13360"/>
    </source>
</evidence>
<sequence length="410" mass="43509">MIRSLAALALTFAPALTLSAADWPQFLGPNRDGSTPESVAPWSAALKPLWKQPVGEAHSSPVVADGLVYAFYQPKGKNADALAAFDAKTGELKWEKSYDRAEFKPLFGNGPRGTPAVSNGKVFTYGGTGIAACWDAKTGALEWKVDTLKEFNAKNLFFGVSTSPLVVNDQVILLVGGKGAGVVALEAKTGKAAWKATDEAASYSSPVRAGKQLVFLTGGNLLGLSETGEKLWAVPFEGKVGDLIESSATPLVVGDLVVGSTVTGGAIGLKVTESGGKYATQQEWFSKPLTCYFSTPVAVGDYLYMVNGTVSFSNPTITLRCVELKTGKVAWEKKNVGKYHAAIVKCGPAGKETLLMLDDAGAVTLFEANPKEFKELAKSKVCGNTWAHPALVGGRLYLRDEKELLCFELK</sequence>
<dbReference type="Proteomes" id="UP001272242">
    <property type="component" value="Unassembled WGS sequence"/>
</dbReference>
<accession>A0ABU5F014</accession>
<feature type="chain" id="PRO_5046118863" evidence="1">
    <location>
        <begin position="21"/>
        <end position="410"/>
    </location>
</feature>
<gene>
    <name evidence="3" type="ORF">R5W23_002060</name>
</gene>
<feature type="domain" description="Pyrrolo-quinoline quinone repeat" evidence="2">
    <location>
        <begin position="47"/>
        <end position="99"/>
    </location>
</feature>
<organism evidence="3 4">
    <name type="scientific">Gemmata algarum</name>
    <dbReference type="NCBI Taxonomy" id="2975278"/>
    <lineage>
        <taxon>Bacteria</taxon>
        <taxon>Pseudomonadati</taxon>
        <taxon>Planctomycetota</taxon>
        <taxon>Planctomycetia</taxon>
        <taxon>Gemmatales</taxon>
        <taxon>Gemmataceae</taxon>
        <taxon>Gemmata</taxon>
    </lineage>
</organism>
<feature type="domain" description="Pyrrolo-quinoline quinone repeat" evidence="2">
    <location>
        <begin position="112"/>
        <end position="332"/>
    </location>
</feature>
<dbReference type="InterPro" id="IPR015943">
    <property type="entry name" value="WD40/YVTN_repeat-like_dom_sf"/>
</dbReference>
<dbReference type="Gene3D" id="2.130.10.10">
    <property type="entry name" value="YVTN repeat-like/Quinoprotein amine dehydrogenase"/>
    <property type="match status" value="1"/>
</dbReference>
<dbReference type="EMBL" id="JAXBLV010000184">
    <property type="protein sequence ID" value="MDY3560814.1"/>
    <property type="molecule type" value="Genomic_DNA"/>
</dbReference>
<keyword evidence="1" id="KW-0732">Signal</keyword>